<feature type="domain" description="Plasmid pRiA4b Orf3-like" evidence="2">
    <location>
        <begin position="46"/>
        <end position="207"/>
    </location>
</feature>
<evidence type="ECO:0000259" key="2">
    <source>
        <dbReference type="Pfam" id="PF07929"/>
    </source>
</evidence>
<dbReference type="InterPro" id="IPR024047">
    <property type="entry name" value="MM3350-like_sf"/>
</dbReference>
<dbReference type="Pfam" id="PF07929">
    <property type="entry name" value="PRiA4_ORF3"/>
    <property type="match status" value="1"/>
</dbReference>
<protein>
    <recommendedName>
        <fullName evidence="2">Plasmid pRiA4b Orf3-like domain-containing protein</fullName>
    </recommendedName>
</protein>
<feature type="region of interest" description="Disordered" evidence="1">
    <location>
        <begin position="1"/>
        <end position="38"/>
    </location>
</feature>
<evidence type="ECO:0000256" key="1">
    <source>
        <dbReference type="SAM" id="MobiDB-lite"/>
    </source>
</evidence>
<proteinExistence type="predicted"/>
<evidence type="ECO:0000313" key="4">
    <source>
        <dbReference type="Proteomes" id="UP001501736"/>
    </source>
</evidence>
<comment type="caution">
    <text evidence="3">The sequence shown here is derived from an EMBL/GenBank/DDBJ whole genome shotgun (WGS) entry which is preliminary data.</text>
</comment>
<dbReference type="PANTHER" id="PTHR41878:SF1">
    <property type="entry name" value="TNPR PROTEIN"/>
    <property type="match status" value="1"/>
</dbReference>
<dbReference type="EMBL" id="BAAAYG010000010">
    <property type="protein sequence ID" value="GAA3286946.1"/>
    <property type="molecule type" value="Genomic_DNA"/>
</dbReference>
<keyword evidence="4" id="KW-1185">Reference proteome</keyword>
<evidence type="ECO:0000313" key="3">
    <source>
        <dbReference type="EMBL" id="GAA3286946.1"/>
    </source>
</evidence>
<sequence>MLDQLGVDPREGEVPGPGLPPGWPSVLEPRPQPELRRPRRDEPCLYRVRVDLAEAKPPIWRRLDLRSDLSLDVVHSILQAAFFWDDYHLHRFAIGDGVFGRGQEFLCPFDVDEGDGGIPEEDVRLDETLAAPGDRLHYMYDYGDGWRLRIRLEKVLELEPEAMPAVCLGGRRAAPPEDSRGATDEELAELLDDPEEFDADEVNALLDDQVPEPGPRLPPMMEELVDRVGFRLPGARLRRRIGALAARPAPSPARREKEAALVPHQWFLDRAAEGIPLTAAGWMAPDAVSAAAEVIPSAREWIGKKNREQGTIPVLHFRRMMQRFGLLHRHRGELRLTQVGRAAQHDVEVLWDQLASALPLADGDEFEHDVARVELLVIADSGESAADLSEVPRLLEAMLWTGPDGEVLPPSVRHSVIHSPSHLLAEVGEHRRSREADSGVEFFDPAVVALAREALHLDAPAAP</sequence>
<accession>A0ABP6RLN1</accession>
<dbReference type="Gene3D" id="3.10.290.30">
    <property type="entry name" value="MM3350-like"/>
    <property type="match status" value="1"/>
</dbReference>
<dbReference type="InterPro" id="IPR012912">
    <property type="entry name" value="Plasmid_pRiA4b_Orf3-like"/>
</dbReference>
<dbReference type="Proteomes" id="UP001501736">
    <property type="component" value="Unassembled WGS sequence"/>
</dbReference>
<name>A0ABP6RLN1_9MICC</name>
<organism evidence="3 4">
    <name type="scientific">Nesterenkonia halobia</name>
    <dbReference type="NCBI Taxonomy" id="37922"/>
    <lineage>
        <taxon>Bacteria</taxon>
        <taxon>Bacillati</taxon>
        <taxon>Actinomycetota</taxon>
        <taxon>Actinomycetes</taxon>
        <taxon>Micrococcales</taxon>
        <taxon>Micrococcaceae</taxon>
        <taxon>Nesterenkonia</taxon>
    </lineage>
</organism>
<dbReference type="PANTHER" id="PTHR41878">
    <property type="entry name" value="LEXA REPRESSOR-RELATED"/>
    <property type="match status" value="1"/>
</dbReference>
<reference evidence="4" key="1">
    <citation type="journal article" date="2019" name="Int. J. Syst. Evol. Microbiol.">
        <title>The Global Catalogue of Microorganisms (GCM) 10K type strain sequencing project: providing services to taxonomists for standard genome sequencing and annotation.</title>
        <authorList>
            <consortium name="The Broad Institute Genomics Platform"/>
            <consortium name="The Broad Institute Genome Sequencing Center for Infectious Disease"/>
            <person name="Wu L."/>
            <person name="Ma J."/>
        </authorList>
    </citation>
    <scope>NUCLEOTIDE SEQUENCE [LARGE SCALE GENOMIC DNA]</scope>
    <source>
        <strain evidence="4">JCM 11483</strain>
    </source>
</reference>
<dbReference type="SUPFAM" id="SSF159941">
    <property type="entry name" value="MM3350-like"/>
    <property type="match status" value="1"/>
</dbReference>
<gene>
    <name evidence="3" type="ORF">GCM10020260_22600</name>
</gene>